<dbReference type="GO" id="GO:0046475">
    <property type="term" value="P:glycerophospholipid catabolic process"/>
    <property type="evidence" value="ECO:0007669"/>
    <property type="project" value="TreeGrafter"/>
</dbReference>
<dbReference type="EMBL" id="LUGH01000442">
    <property type="protein sequence ID" value="OBZ85022.1"/>
    <property type="molecule type" value="Genomic_DNA"/>
</dbReference>
<keyword evidence="3 5" id="KW-0442">Lipid degradation</keyword>
<evidence type="ECO:0000256" key="6">
    <source>
        <dbReference type="RuleBase" id="RU362103"/>
    </source>
</evidence>
<comment type="similarity">
    <text evidence="1 6">Belongs to the lysophospholipase family.</text>
</comment>
<sequence length="261" mass="30047">MGMFGSAFAASLVHFYKEIRSFLPTGSLSKIDDTIQRYEDSISKYHPISPASFPNPFYRISETFRTTKDNKEMKRPGALINSQDLYLMDAGMDNNIPFYPFFREGRDVDVIIAVDLSADIQTADHFDRAESYIKRRGIKGWPTGAGWPKDHSDDDYPLGSCTIFESESTEEIITTDNDKEIDKTSSVTLAYFPFIVNKAFDPHFDPQKADFCSTWNFVYNQDQVRKVTGLAEANWNDNIDKIKYTLKRAWQKKREARLRGH</sequence>
<keyword evidence="4 5" id="KW-0443">Lipid metabolism</keyword>
<dbReference type="GO" id="GO:0004623">
    <property type="term" value="F:phospholipase A2 activity"/>
    <property type="evidence" value="ECO:0007669"/>
    <property type="project" value="TreeGrafter"/>
</dbReference>
<dbReference type="PROSITE" id="PS51210">
    <property type="entry name" value="PLA2C"/>
    <property type="match status" value="1"/>
</dbReference>
<reference evidence="8 9" key="1">
    <citation type="submission" date="2016-03" db="EMBL/GenBank/DDBJ databases">
        <title>Choanephora cucurbitarum.</title>
        <authorList>
            <person name="Min B."/>
            <person name="Park H."/>
            <person name="Park J.-H."/>
            <person name="Shin H.-D."/>
            <person name="Choi I.-G."/>
        </authorList>
    </citation>
    <scope>NUCLEOTIDE SEQUENCE [LARGE SCALE GENOMIC DNA]</scope>
    <source>
        <strain evidence="8 9">KUS-F28377</strain>
    </source>
</reference>
<proteinExistence type="inferred from homology"/>
<accession>A0A1C7N7D8</accession>
<evidence type="ECO:0000256" key="4">
    <source>
        <dbReference type="ARBA" id="ARBA00023098"/>
    </source>
</evidence>
<dbReference type="AlphaFoldDB" id="A0A1C7N7D8"/>
<dbReference type="PANTHER" id="PTHR10728">
    <property type="entry name" value="CYTOSOLIC PHOSPHOLIPASE A2"/>
    <property type="match status" value="1"/>
</dbReference>
<evidence type="ECO:0000313" key="9">
    <source>
        <dbReference type="Proteomes" id="UP000093000"/>
    </source>
</evidence>
<organism evidence="8 9">
    <name type="scientific">Choanephora cucurbitarum</name>
    <dbReference type="NCBI Taxonomy" id="101091"/>
    <lineage>
        <taxon>Eukaryota</taxon>
        <taxon>Fungi</taxon>
        <taxon>Fungi incertae sedis</taxon>
        <taxon>Mucoromycota</taxon>
        <taxon>Mucoromycotina</taxon>
        <taxon>Mucoromycetes</taxon>
        <taxon>Mucorales</taxon>
        <taxon>Mucorineae</taxon>
        <taxon>Choanephoraceae</taxon>
        <taxon>Choanephoroideae</taxon>
        <taxon>Choanephora</taxon>
    </lineage>
</organism>
<name>A0A1C7N7D8_9FUNG</name>
<dbReference type="GO" id="GO:0005829">
    <property type="term" value="C:cytosol"/>
    <property type="evidence" value="ECO:0007669"/>
    <property type="project" value="TreeGrafter"/>
</dbReference>
<feature type="domain" description="PLA2c" evidence="7">
    <location>
        <begin position="1"/>
        <end position="261"/>
    </location>
</feature>
<keyword evidence="2 5" id="KW-0378">Hydrolase</keyword>
<evidence type="ECO:0000256" key="5">
    <source>
        <dbReference type="PROSITE-ProRule" id="PRU00555"/>
    </source>
</evidence>
<dbReference type="Pfam" id="PF01735">
    <property type="entry name" value="PLA2_B"/>
    <property type="match status" value="1"/>
</dbReference>
<comment type="catalytic activity">
    <reaction evidence="6">
        <text>a 1-acyl-sn-glycero-3-phosphocholine + H2O = sn-glycerol 3-phosphocholine + a fatty acid + H(+)</text>
        <dbReference type="Rhea" id="RHEA:15177"/>
        <dbReference type="ChEBI" id="CHEBI:15377"/>
        <dbReference type="ChEBI" id="CHEBI:15378"/>
        <dbReference type="ChEBI" id="CHEBI:16870"/>
        <dbReference type="ChEBI" id="CHEBI:28868"/>
        <dbReference type="ChEBI" id="CHEBI:58168"/>
        <dbReference type="EC" id="3.1.1.5"/>
    </reaction>
</comment>
<evidence type="ECO:0000256" key="1">
    <source>
        <dbReference type="ARBA" id="ARBA00008780"/>
    </source>
</evidence>
<dbReference type="InParanoid" id="A0A1C7N7D8"/>
<comment type="caution">
    <text evidence="8">The sequence shown here is derived from an EMBL/GenBank/DDBJ whole genome shotgun (WGS) entry which is preliminary data.</text>
</comment>
<dbReference type="EC" id="3.1.1.5" evidence="6"/>
<evidence type="ECO:0000313" key="8">
    <source>
        <dbReference type="EMBL" id="OBZ85022.1"/>
    </source>
</evidence>
<dbReference type="PANTHER" id="PTHR10728:SF40">
    <property type="entry name" value="PATATIN FAMILY PROTEIN"/>
    <property type="match status" value="1"/>
</dbReference>
<dbReference type="Proteomes" id="UP000093000">
    <property type="component" value="Unassembled WGS sequence"/>
</dbReference>
<dbReference type="SUPFAM" id="SSF52151">
    <property type="entry name" value="FabD/lysophospholipase-like"/>
    <property type="match status" value="1"/>
</dbReference>
<dbReference type="Gene3D" id="3.40.1090.10">
    <property type="entry name" value="Cytosolic phospholipase A2 catalytic domain"/>
    <property type="match status" value="1"/>
</dbReference>
<evidence type="ECO:0000259" key="7">
    <source>
        <dbReference type="PROSITE" id="PS51210"/>
    </source>
</evidence>
<gene>
    <name evidence="8" type="ORF">A0J61_06934</name>
</gene>
<protein>
    <recommendedName>
        <fullName evidence="6">Lysophospholipase</fullName>
        <ecNumber evidence="6">3.1.1.5</ecNumber>
    </recommendedName>
</protein>
<keyword evidence="9" id="KW-1185">Reference proteome</keyword>
<dbReference type="OrthoDB" id="6121437at2759"/>
<dbReference type="GO" id="GO:0004622">
    <property type="term" value="F:phosphatidylcholine lysophospholipase activity"/>
    <property type="evidence" value="ECO:0007669"/>
    <property type="project" value="UniProtKB-EC"/>
</dbReference>
<evidence type="ECO:0000256" key="2">
    <source>
        <dbReference type="ARBA" id="ARBA00022801"/>
    </source>
</evidence>
<dbReference type="InterPro" id="IPR016035">
    <property type="entry name" value="Acyl_Trfase/lysoPLipase"/>
</dbReference>
<dbReference type="InterPro" id="IPR002642">
    <property type="entry name" value="LysoPLipase_cat_dom"/>
</dbReference>
<evidence type="ECO:0000256" key="3">
    <source>
        <dbReference type="ARBA" id="ARBA00022963"/>
    </source>
</evidence>